<evidence type="ECO:0000313" key="2">
    <source>
        <dbReference type="Proteomes" id="UP000184188"/>
    </source>
</evidence>
<dbReference type="VEuPathDB" id="FungiDB:ASPZODRAFT_1104449"/>
<dbReference type="AlphaFoldDB" id="A0A1L9SSL5"/>
<sequence>MGDPFSATSNAVEIVSLGLTVCGEIVAYGRAYRDYGEDIRNMTTKAESLRVPLKALKEMIEKTRISQPDAAADLSEKAMSLNASVTRLQDIIKRYEPTNAPAAFPDKARNHLKRAVYHFRKETLQDIGADLDSMQTILQTALAVYAWEGSLRVAEEIEQMGNSFADLLKSWCDDEQKKGHRSDTTTSSNVLSEQRGLTIHRQKAGVSKKYNLYNRWLRLGIEISFSMTTGAGGFWICPALSIQIPIVEGSRKYREIHRLTYALGEPTERDRAFLALQNQFLDQKLHPSCVMSGRHGVYSLLDTLFHNAIFGRAFQWTENDDVQKLEFQYYSSLLSSFWILVCGPATTIIL</sequence>
<gene>
    <name evidence="1" type="ORF">ASPZODRAFT_1104449</name>
</gene>
<proteinExistence type="predicted"/>
<accession>A0A1L9SSL5</accession>
<dbReference type="Proteomes" id="UP000184188">
    <property type="component" value="Unassembled WGS sequence"/>
</dbReference>
<dbReference type="GeneID" id="34607463"/>
<reference evidence="2" key="1">
    <citation type="journal article" date="2017" name="Genome Biol.">
        <title>Comparative genomics reveals high biological diversity and specific adaptations in the industrially and medically important fungal genus Aspergillus.</title>
        <authorList>
            <person name="de Vries R.P."/>
            <person name="Riley R."/>
            <person name="Wiebenga A."/>
            <person name="Aguilar-Osorio G."/>
            <person name="Amillis S."/>
            <person name="Uchima C.A."/>
            <person name="Anderluh G."/>
            <person name="Asadollahi M."/>
            <person name="Askin M."/>
            <person name="Barry K."/>
            <person name="Battaglia E."/>
            <person name="Bayram O."/>
            <person name="Benocci T."/>
            <person name="Braus-Stromeyer S.A."/>
            <person name="Caldana C."/>
            <person name="Canovas D."/>
            <person name="Cerqueira G.C."/>
            <person name="Chen F."/>
            <person name="Chen W."/>
            <person name="Choi C."/>
            <person name="Clum A."/>
            <person name="Dos Santos R.A."/>
            <person name="Damasio A.R."/>
            <person name="Diallinas G."/>
            <person name="Emri T."/>
            <person name="Fekete E."/>
            <person name="Flipphi M."/>
            <person name="Freyberg S."/>
            <person name="Gallo A."/>
            <person name="Gournas C."/>
            <person name="Habgood R."/>
            <person name="Hainaut M."/>
            <person name="Harispe M.L."/>
            <person name="Henrissat B."/>
            <person name="Hilden K.S."/>
            <person name="Hope R."/>
            <person name="Hossain A."/>
            <person name="Karabika E."/>
            <person name="Karaffa L."/>
            <person name="Karanyi Z."/>
            <person name="Krasevec N."/>
            <person name="Kuo A."/>
            <person name="Kusch H."/>
            <person name="LaButti K."/>
            <person name="Lagendijk E.L."/>
            <person name="Lapidus A."/>
            <person name="Levasseur A."/>
            <person name="Lindquist E."/>
            <person name="Lipzen A."/>
            <person name="Logrieco A.F."/>
            <person name="MacCabe A."/>
            <person name="Maekelae M.R."/>
            <person name="Malavazi I."/>
            <person name="Melin P."/>
            <person name="Meyer V."/>
            <person name="Mielnichuk N."/>
            <person name="Miskei M."/>
            <person name="Molnar A.P."/>
            <person name="Mule G."/>
            <person name="Ngan C.Y."/>
            <person name="Orejas M."/>
            <person name="Orosz E."/>
            <person name="Ouedraogo J.P."/>
            <person name="Overkamp K.M."/>
            <person name="Park H.-S."/>
            <person name="Perrone G."/>
            <person name="Piumi F."/>
            <person name="Punt P.J."/>
            <person name="Ram A.F."/>
            <person name="Ramon A."/>
            <person name="Rauscher S."/>
            <person name="Record E."/>
            <person name="Riano-Pachon D.M."/>
            <person name="Robert V."/>
            <person name="Roehrig J."/>
            <person name="Ruller R."/>
            <person name="Salamov A."/>
            <person name="Salih N.S."/>
            <person name="Samson R.A."/>
            <person name="Sandor E."/>
            <person name="Sanguinetti M."/>
            <person name="Schuetze T."/>
            <person name="Sepcic K."/>
            <person name="Shelest E."/>
            <person name="Sherlock G."/>
            <person name="Sophianopoulou V."/>
            <person name="Squina F.M."/>
            <person name="Sun H."/>
            <person name="Susca A."/>
            <person name="Todd R.B."/>
            <person name="Tsang A."/>
            <person name="Unkles S.E."/>
            <person name="van de Wiele N."/>
            <person name="van Rossen-Uffink D."/>
            <person name="Oliveira J.V."/>
            <person name="Vesth T.C."/>
            <person name="Visser J."/>
            <person name="Yu J.-H."/>
            <person name="Zhou M."/>
            <person name="Andersen M.R."/>
            <person name="Archer D.B."/>
            <person name="Baker S.E."/>
            <person name="Benoit I."/>
            <person name="Brakhage A.A."/>
            <person name="Braus G.H."/>
            <person name="Fischer R."/>
            <person name="Frisvad J.C."/>
            <person name="Goldman G.H."/>
            <person name="Houbraken J."/>
            <person name="Oakley B."/>
            <person name="Pocsi I."/>
            <person name="Scazzocchio C."/>
            <person name="Seiboth B."/>
            <person name="vanKuyk P.A."/>
            <person name="Wortman J."/>
            <person name="Dyer P.S."/>
            <person name="Grigoriev I.V."/>
        </authorList>
    </citation>
    <scope>NUCLEOTIDE SEQUENCE [LARGE SCALE GENOMIC DNA]</scope>
    <source>
        <strain evidence="2">CBS 506.65</strain>
    </source>
</reference>
<evidence type="ECO:0000313" key="1">
    <source>
        <dbReference type="EMBL" id="OJJ50104.1"/>
    </source>
</evidence>
<organism evidence="1 2">
    <name type="scientific">Penicilliopsis zonata CBS 506.65</name>
    <dbReference type="NCBI Taxonomy" id="1073090"/>
    <lineage>
        <taxon>Eukaryota</taxon>
        <taxon>Fungi</taxon>
        <taxon>Dikarya</taxon>
        <taxon>Ascomycota</taxon>
        <taxon>Pezizomycotina</taxon>
        <taxon>Eurotiomycetes</taxon>
        <taxon>Eurotiomycetidae</taxon>
        <taxon>Eurotiales</taxon>
        <taxon>Aspergillaceae</taxon>
        <taxon>Penicilliopsis</taxon>
    </lineage>
</organism>
<dbReference type="RefSeq" id="XP_022584614.1">
    <property type="nucleotide sequence ID" value="XM_022720998.1"/>
</dbReference>
<protein>
    <recommendedName>
        <fullName evidence="3">NACHT-NTPase and P-loop NTPases N-terminal domain-containing protein</fullName>
    </recommendedName>
</protein>
<keyword evidence="2" id="KW-1185">Reference proteome</keyword>
<dbReference type="EMBL" id="KV878337">
    <property type="protein sequence ID" value="OJJ50104.1"/>
    <property type="molecule type" value="Genomic_DNA"/>
</dbReference>
<evidence type="ECO:0008006" key="3">
    <source>
        <dbReference type="Google" id="ProtNLM"/>
    </source>
</evidence>
<dbReference type="OrthoDB" id="1577640at2759"/>
<name>A0A1L9SSL5_9EURO</name>